<keyword evidence="16" id="KW-0346">Stress response</keyword>
<evidence type="ECO:0000256" key="7">
    <source>
        <dbReference type="ARBA" id="ARBA00022553"/>
    </source>
</evidence>
<dbReference type="SUPFAM" id="SSF55874">
    <property type="entry name" value="ATPase domain of HSP90 chaperone/DNA topoisomerase II/histidine kinase"/>
    <property type="match status" value="1"/>
</dbReference>
<gene>
    <name evidence="24" type="ORF">SAMN05421880_13120</name>
</gene>
<dbReference type="InterPro" id="IPR050980">
    <property type="entry name" value="2C_sensor_his_kinase"/>
</dbReference>
<dbReference type="STRING" id="52442.SAMN05421880_13120"/>
<sequence length="304" mass="34119">MERQAKLFFWVALFMVVLSALIAWFLAYHLGRPLKRITAAAQRLAVGDYKARLPVESNDEMGKLARNFNDMAAALEQAEQSRRRWVADISHELRTPLSVLRGELEAIMDGIRPLTQEAIKSLSSDVMRLNRLTEDLYQLALSDQGALRYRKVLLDPVIILQEDLAAFMPEFNNKSIRVKWLNRVSKTTLINADPDRISQLFRNLLTNSLNHTDQDGQLEITTHHAEGGLVIEFADSSPGVSEQDIDHLFERFYRVDNSRNRYLGGAGLGLAICNNIVNAHEGALVALHSPLGGLAVRIMLPIAP</sequence>
<evidence type="ECO:0000256" key="9">
    <source>
        <dbReference type="ARBA" id="ARBA00022741"/>
    </source>
</evidence>
<dbReference type="PANTHER" id="PTHR44936">
    <property type="entry name" value="SENSOR PROTEIN CREC"/>
    <property type="match status" value="1"/>
</dbReference>
<keyword evidence="21" id="KW-0472">Membrane</keyword>
<evidence type="ECO:0000256" key="21">
    <source>
        <dbReference type="SAM" id="Phobius"/>
    </source>
</evidence>
<dbReference type="InterPro" id="IPR036097">
    <property type="entry name" value="HisK_dim/P_sf"/>
</dbReference>
<comment type="catalytic activity">
    <reaction evidence="1">
        <text>ATP + protein L-histidine = ADP + protein N-phospho-L-histidine.</text>
        <dbReference type="EC" id="2.7.13.3"/>
    </reaction>
</comment>
<keyword evidence="17" id="KW-0843">Virulence</keyword>
<keyword evidence="14" id="KW-0904">Protein phosphatase</keyword>
<dbReference type="CDD" id="cd00082">
    <property type="entry name" value="HisKA"/>
    <property type="match status" value="1"/>
</dbReference>
<evidence type="ECO:0000256" key="12">
    <source>
        <dbReference type="ARBA" id="ARBA00022840"/>
    </source>
</evidence>
<dbReference type="PANTHER" id="PTHR44936:SF9">
    <property type="entry name" value="SENSOR PROTEIN CREC"/>
    <property type="match status" value="1"/>
</dbReference>
<dbReference type="Gene3D" id="3.30.565.10">
    <property type="entry name" value="Histidine kinase-like ATPase, C-terminal domain"/>
    <property type="match status" value="1"/>
</dbReference>
<evidence type="ECO:0000259" key="23">
    <source>
        <dbReference type="PROSITE" id="PS50885"/>
    </source>
</evidence>
<keyword evidence="18" id="KW-0464">Manganese</keyword>
<dbReference type="InterPro" id="IPR005467">
    <property type="entry name" value="His_kinase_dom"/>
</dbReference>
<evidence type="ECO:0000256" key="17">
    <source>
        <dbReference type="ARBA" id="ARBA00023026"/>
    </source>
</evidence>
<keyword evidence="12" id="KW-0067">ATP-binding</keyword>
<keyword evidence="6" id="KW-1003">Cell membrane</keyword>
<dbReference type="SMART" id="SM00388">
    <property type="entry name" value="HisKA"/>
    <property type="match status" value="1"/>
</dbReference>
<dbReference type="InterPro" id="IPR004358">
    <property type="entry name" value="Sig_transdc_His_kin-like_C"/>
</dbReference>
<protein>
    <recommendedName>
        <fullName evidence="19">Signal transduction histidine-protein kinase/phosphatase MprB</fullName>
        <ecNumber evidence="5">2.7.13.3</ecNumber>
    </recommendedName>
    <alternativeName>
        <fullName evidence="20">Mycobacterial persistence regulator B</fullName>
    </alternativeName>
</protein>
<dbReference type="GO" id="GO:0005524">
    <property type="term" value="F:ATP binding"/>
    <property type="evidence" value="ECO:0007669"/>
    <property type="project" value="UniProtKB-KW"/>
</dbReference>
<dbReference type="Gene3D" id="1.10.287.130">
    <property type="match status" value="1"/>
</dbReference>
<evidence type="ECO:0000256" key="20">
    <source>
        <dbReference type="ARBA" id="ARBA00041776"/>
    </source>
</evidence>
<comment type="subcellular location">
    <subcellularLocation>
        <location evidence="4">Cell membrane</location>
        <topology evidence="4">Multi-pass membrane protein</topology>
    </subcellularLocation>
</comment>
<dbReference type="InterPro" id="IPR003660">
    <property type="entry name" value="HAMP_dom"/>
</dbReference>
<dbReference type="Gene3D" id="6.10.340.10">
    <property type="match status" value="1"/>
</dbReference>
<feature type="transmembrane region" description="Helical" evidence="21">
    <location>
        <begin position="7"/>
        <end position="27"/>
    </location>
</feature>
<evidence type="ECO:0000256" key="8">
    <source>
        <dbReference type="ARBA" id="ARBA00022679"/>
    </source>
</evidence>
<evidence type="ECO:0000256" key="10">
    <source>
        <dbReference type="ARBA" id="ARBA00022777"/>
    </source>
</evidence>
<dbReference type="GO" id="GO:0000155">
    <property type="term" value="F:phosphorelay sensor kinase activity"/>
    <property type="evidence" value="ECO:0007669"/>
    <property type="project" value="InterPro"/>
</dbReference>
<dbReference type="GO" id="GO:0005886">
    <property type="term" value="C:plasma membrane"/>
    <property type="evidence" value="ECO:0007669"/>
    <property type="project" value="UniProtKB-SubCell"/>
</dbReference>
<evidence type="ECO:0000256" key="19">
    <source>
        <dbReference type="ARBA" id="ARBA00040454"/>
    </source>
</evidence>
<dbReference type="Pfam" id="PF00512">
    <property type="entry name" value="HisKA"/>
    <property type="match status" value="1"/>
</dbReference>
<evidence type="ECO:0000256" key="13">
    <source>
        <dbReference type="ARBA" id="ARBA00022842"/>
    </source>
</evidence>
<dbReference type="PROSITE" id="PS50109">
    <property type="entry name" value="HIS_KIN"/>
    <property type="match status" value="1"/>
</dbReference>
<name>A0A1I4TEJ4_9PROT</name>
<feature type="domain" description="HAMP" evidence="23">
    <location>
        <begin position="28"/>
        <end position="80"/>
    </location>
</feature>
<keyword evidence="10 24" id="KW-0418">Kinase</keyword>
<evidence type="ECO:0000256" key="16">
    <source>
        <dbReference type="ARBA" id="ARBA00023016"/>
    </source>
</evidence>
<evidence type="ECO:0000256" key="5">
    <source>
        <dbReference type="ARBA" id="ARBA00012438"/>
    </source>
</evidence>
<evidence type="ECO:0000313" key="24">
    <source>
        <dbReference type="EMBL" id="SFM75043.1"/>
    </source>
</evidence>
<keyword evidence="7" id="KW-0597">Phosphoprotein</keyword>
<evidence type="ECO:0000256" key="6">
    <source>
        <dbReference type="ARBA" id="ARBA00022475"/>
    </source>
</evidence>
<dbReference type="SUPFAM" id="SSF158472">
    <property type="entry name" value="HAMP domain-like"/>
    <property type="match status" value="1"/>
</dbReference>
<comment type="cofactor">
    <cofactor evidence="2">
        <name>Mn(2+)</name>
        <dbReference type="ChEBI" id="CHEBI:29035"/>
    </cofactor>
</comment>
<dbReference type="Pfam" id="PF02518">
    <property type="entry name" value="HATPase_c"/>
    <property type="match status" value="1"/>
</dbReference>
<keyword evidence="13" id="KW-0460">Magnesium</keyword>
<evidence type="ECO:0000256" key="14">
    <source>
        <dbReference type="ARBA" id="ARBA00022912"/>
    </source>
</evidence>
<evidence type="ECO:0000313" key="25">
    <source>
        <dbReference type="Proteomes" id="UP000199561"/>
    </source>
</evidence>
<dbReference type="EC" id="2.7.13.3" evidence="5"/>
<evidence type="ECO:0000256" key="15">
    <source>
        <dbReference type="ARBA" id="ARBA00023012"/>
    </source>
</evidence>
<evidence type="ECO:0000256" key="3">
    <source>
        <dbReference type="ARBA" id="ARBA00001946"/>
    </source>
</evidence>
<dbReference type="PROSITE" id="PS50885">
    <property type="entry name" value="HAMP"/>
    <property type="match status" value="1"/>
</dbReference>
<organism evidence="24 25">
    <name type="scientific">Nitrosomonas nitrosa</name>
    <dbReference type="NCBI Taxonomy" id="52442"/>
    <lineage>
        <taxon>Bacteria</taxon>
        <taxon>Pseudomonadati</taxon>
        <taxon>Pseudomonadota</taxon>
        <taxon>Betaproteobacteria</taxon>
        <taxon>Nitrosomonadales</taxon>
        <taxon>Nitrosomonadaceae</taxon>
        <taxon>Nitrosomonas</taxon>
    </lineage>
</organism>
<dbReference type="InterPro" id="IPR003594">
    <property type="entry name" value="HATPase_dom"/>
</dbReference>
<dbReference type="SUPFAM" id="SSF47384">
    <property type="entry name" value="Homodimeric domain of signal transducing histidine kinase"/>
    <property type="match status" value="1"/>
</dbReference>
<comment type="cofactor">
    <cofactor evidence="3">
        <name>Mg(2+)</name>
        <dbReference type="ChEBI" id="CHEBI:18420"/>
    </cofactor>
</comment>
<dbReference type="SMART" id="SM00304">
    <property type="entry name" value="HAMP"/>
    <property type="match status" value="1"/>
</dbReference>
<dbReference type="SMART" id="SM00387">
    <property type="entry name" value="HATPase_c"/>
    <property type="match status" value="1"/>
</dbReference>
<keyword evidence="11" id="KW-0378">Hydrolase</keyword>
<feature type="domain" description="Histidine kinase" evidence="22">
    <location>
        <begin position="88"/>
        <end position="304"/>
    </location>
</feature>
<keyword evidence="25" id="KW-1185">Reference proteome</keyword>
<accession>A0A1I4TEJ4</accession>
<evidence type="ECO:0000256" key="4">
    <source>
        <dbReference type="ARBA" id="ARBA00004651"/>
    </source>
</evidence>
<proteinExistence type="predicted"/>
<dbReference type="AlphaFoldDB" id="A0A1I4TEJ4"/>
<dbReference type="RefSeq" id="WP_218143480.1">
    <property type="nucleotide sequence ID" value="NZ_FOUF01000031.1"/>
</dbReference>
<dbReference type="EMBL" id="FOUF01000031">
    <property type="protein sequence ID" value="SFM75043.1"/>
    <property type="molecule type" value="Genomic_DNA"/>
</dbReference>
<keyword evidence="9" id="KW-0547">Nucleotide-binding</keyword>
<keyword evidence="8" id="KW-0808">Transferase</keyword>
<dbReference type="Proteomes" id="UP000199561">
    <property type="component" value="Unassembled WGS sequence"/>
</dbReference>
<evidence type="ECO:0000256" key="18">
    <source>
        <dbReference type="ARBA" id="ARBA00023211"/>
    </source>
</evidence>
<evidence type="ECO:0000256" key="2">
    <source>
        <dbReference type="ARBA" id="ARBA00001936"/>
    </source>
</evidence>
<dbReference type="CDD" id="cd06225">
    <property type="entry name" value="HAMP"/>
    <property type="match status" value="1"/>
</dbReference>
<dbReference type="InterPro" id="IPR003661">
    <property type="entry name" value="HisK_dim/P_dom"/>
</dbReference>
<dbReference type="PRINTS" id="PR00344">
    <property type="entry name" value="BCTRLSENSOR"/>
</dbReference>
<dbReference type="GO" id="GO:0004721">
    <property type="term" value="F:phosphoprotein phosphatase activity"/>
    <property type="evidence" value="ECO:0007669"/>
    <property type="project" value="UniProtKB-KW"/>
</dbReference>
<keyword evidence="21" id="KW-1133">Transmembrane helix</keyword>
<keyword evidence="15" id="KW-0902">Two-component regulatory system</keyword>
<keyword evidence="21" id="KW-0812">Transmembrane</keyword>
<dbReference type="InterPro" id="IPR036890">
    <property type="entry name" value="HATPase_C_sf"/>
</dbReference>
<evidence type="ECO:0000256" key="1">
    <source>
        <dbReference type="ARBA" id="ARBA00000085"/>
    </source>
</evidence>
<reference evidence="24 25" key="1">
    <citation type="submission" date="2016-10" db="EMBL/GenBank/DDBJ databases">
        <authorList>
            <person name="de Groot N.N."/>
        </authorList>
    </citation>
    <scope>NUCLEOTIDE SEQUENCE [LARGE SCALE GENOMIC DNA]</scope>
    <source>
        <strain evidence="24 25">Nm146</strain>
    </source>
</reference>
<dbReference type="Pfam" id="PF00672">
    <property type="entry name" value="HAMP"/>
    <property type="match status" value="1"/>
</dbReference>
<evidence type="ECO:0000256" key="11">
    <source>
        <dbReference type="ARBA" id="ARBA00022801"/>
    </source>
</evidence>
<evidence type="ECO:0000259" key="22">
    <source>
        <dbReference type="PROSITE" id="PS50109"/>
    </source>
</evidence>